<dbReference type="RefSeq" id="WP_046495058.1">
    <property type="nucleotide sequence ID" value="NZ_CGIH01000004.1"/>
</dbReference>
<evidence type="ECO:0000313" key="6">
    <source>
        <dbReference type="EMBL" id="CFX33633.1"/>
    </source>
</evidence>
<dbReference type="PROSITE" id="PS50893">
    <property type="entry name" value="ABC_TRANSPORTER_2"/>
    <property type="match status" value="1"/>
</dbReference>
<evidence type="ECO:0000256" key="3">
    <source>
        <dbReference type="ARBA" id="ARBA00022840"/>
    </source>
</evidence>
<dbReference type="EMBL" id="CGIH01000018">
    <property type="protein sequence ID" value="CFX33633.1"/>
    <property type="molecule type" value="Genomic_DNA"/>
</dbReference>
<evidence type="ECO:0000259" key="4">
    <source>
        <dbReference type="PROSITE" id="PS50893"/>
    </source>
</evidence>
<feature type="domain" description="ABC transporter" evidence="4">
    <location>
        <begin position="2"/>
        <end position="227"/>
    </location>
</feature>
<dbReference type="Pfam" id="PF00005">
    <property type="entry name" value="ABC_tran"/>
    <property type="match status" value="1"/>
</dbReference>
<dbReference type="InterPro" id="IPR003439">
    <property type="entry name" value="ABC_transporter-like_ATP-bd"/>
</dbReference>
<keyword evidence="3" id="KW-0067">ATP-binding</keyword>
<dbReference type="STRING" id="690567.1042"/>
<proteinExistence type="predicted"/>
<dbReference type="AlphaFoldDB" id="A0A0E4GA92"/>
<keyword evidence="2" id="KW-0547">Nucleotide-binding</keyword>
<dbReference type="CDD" id="cd03230">
    <property type="entry name" value="ABC_DR_subfamily_A"/>
    <property type="match status" value="1"/>
</dbReference>
<reference evidence="5 7" key="1">
    <citation type="submission" date="2015-03" db="EMBL/GenBank/DDBJ databases">
        <authorList>
            <person name="Strepis Nikolaos"/>
        </authorList>
    </citation>
    <scope>NUCLEOTIDE SEQUENCE [LARGE SCALE GENOMIC DNA]</scope>
    <source>
        <strain evidence="5 7">OL-4</strain>
    </source>
</reference>
<dbReference type="OrthoDB" id="9804819at2"/>
<dbReference type="Gene3D" id="3.40.50.300">
    <property type="entry name" value="P-loop containing nucleotide triphosphate hydrolases"/>
    <property type="match status" value="1"/>
</dbReference>
<evidence type="ECO:0000256" key="2">
    <source>
        <dbReference type="ARBA" id="ARBA00022741"/>
    </source>
</evidence>
<gene>
    <name evidence="6" type="ORF">1042</name>
    <name evidence="5" type="ORF">349</name>
</gene>
<dbReference type="EMBL" id="CGIH01000004">
    <property type="protein sequence ID" value="CFX06184.1"/>
    <property type="molecule type" value="Genomic_DNA"/>
</dbReference>
<dbReference type="SUPFAM" id="SSF52540">
    <property type="entry name" value="P-loop containing nucleoside triphosphate hydrolases"/>
    <property type="match status" value="1"/>
</dbReference>
<dbReference type="InterPro" id="IPR027417">
    <property type="entry name" value="P-loop_NTPase"/>
</dbReference>
<evidence type="ECO:0000313" key="5">
    <source>
        <dbReference type="EMBL" id="CFX06184.1"/>
    </source>
</evidence>
<dbReference type="InterPro" id="IPR051782">
    <property type="entry name" value="ABC_Transporter_VariousFunc"/>
</dbReference>
<dbReference type="Proteomes" id="UP000045545">
    <property type="component" value="Unassembled WGS sequence"/>
</dbReference>
<dbReference type="GO" id="GO:0005524">
    <property type="term" value="F:ATP binding"/>
    <property type="evidence" value="ECO:0007669"/>
    <property type="project" value="UniProtKB-KW"/>
</dbReference>
<evidence type="ECO:0000313" key="7">
    <source>
        <dbReference type="Proteomes" id="UP000045545"/>
    </source>
</evidence>
<organism evidence="5 7">
    <name type="scientific">Syntrophomonas zehnderi OL-4</name>
    <dbReference type="NCBI Taxonomy" id="690567"/>
    <lineage>
        <taxon>Bacteria</taxon>
        <taxon>Bacillati</taxon>
        <taxon>Bacillota</taxon>
        <taxon>Clostridia</taxon>
        <taxon>Eubacteriales</taxon>
        <taxon>Syntrophomonadaceae</taxon>
        <taxon>Syntrophomonas</taxon>
    </lineage>
</organism>
<dbReference type="PANTHER" id="PTHR42939">
    <property type="entry name" value="ABC TRANSPORTER ATP-BINDING PROTEIN ALBC-RELATED"/>
    <property type="match status" value="1"/>
</dbReference>
<keyword evidence="1" id="KW-0813">Transport</keyword>
<keyword evidence="7" id="KW-1185">Reference proteome</keyword>
<dbReference type="GO" id="GO:0016887">
    <property type="term" value="F:ATP hydrolysis activity"/>
    <property type="evidence" value="ECO:0007669"/>
    <property type="project" value="InterPro"/>
</dbReference>
<name>A0A0E4GA92_9FIRM</name>
<accession>A0A0E4GA92</accession>
<dbReference type="PANTHER" id="PTHR42939:SF1">
    <property type="entry name" value="ABC TRANSPORTER ATP-BINDING PROTEIN ALBC-RELATED"/>
    <property type="match status" value="1"/>
</dbReference>
<dbReference type="SMART" id="SM00382">
    <property type="entry name" value="AAA"/>
    <property type="match status" value="1"/>
</dbReference>
<dbReference type="InterPro" id="IPR003593">
    <property type="entry name" value="AAA+_ATPase"/>
</dbReference>
<sequence length="299" mass="34417">MIELSGITKHYEELEALNQVSLSVQKGSIYGLVGSNGAGKTTLLKLLAGILRPDAGDICIDSQPVYENIEIKNRLLLIPDYIYFFFNFSIQDMADFYAKIYPQWNQERFDKLQAVFNIDNKRRIQTLSKGMQRQVAFWLSLSAMPDYLILDEPLDGLDPVMRQKVKNLIIQDVADRDMTVIISSHNLRELEDICDCIGILHKGKMLMQRDLDDLKSDLHKIQVAFKDDLPAAWHNDIQAVYQEKRGRVTTLIVRGAREEIIRRIKAHNPAIIDVLPLTLEEIFIYEMGDNGYEIKNILY</sequence>
<evidence type="ECO:0000256" key="1">
    <source>
        <dbReference type="ARBA" id="ARBA00022448"/>
    </source>
</evidence>
<protein>
    <submittedName>
        <fullName evidence="5">ABC transporter-like</fullName>
    </submittedName>
</protein>